<gene>
    <name evidence="3" type="ORF">CITRO92_4743</name>
    <name evidence="2" type="ORF">FOT72_25700</name>
</gene>
<dbReference type="EMBL" id="LT556085">
    <property type="protein sequence ID" value="SBA34282.1"/>
    <property type="molecule type" value="Genomic_DNA"/>
</dbReference>
<dbReference type="EMBL" id="VKME01000037">
    <property type="protein sequence ID" value="MBE0131370.1"/>
    <property type="molecule type" value="Genomic_DNA"/>
</dbReference>
<dbReference type="Proteomes" id="UP000656723">
    <property type="component" value="Unassembled WGS sequence"/>
</dbReference>
<evidence type="ECO:0000313" key="4">
    <source>
        <dbReference type="Proteomes" id="UP000245995"/>
    </source>
</evidence>
<dbReference type="RefSeq" id="WP_042999727.1">
    <property type="nucleotide sequence ID" value="NZ_BQGS01000068.1"/>
</dbReference>
<evidence type="ECO:0000313" key="5">
    <source>
        <dbReference type="Proteomes" id="UP000656723"/>
    </source>
</evidence>
<name>A0A8B3ZYL8_CITAM</name>
<sequence length="136" mass="15443">MSYSDIVATIAMIVSITAVPASGYFSYRYAIKGEKRKEFNAISDIIRQKLREQLRLIENGVFPGGGNVSISQREIDTFIDISSTKNKKHLSELWSEYQRSLQNSIDVSDPLKDPDFHSPSIIQSAIEKILPYCQRQ</sequence>
<evidence type="ECO:0000256" key="1">
    <source>
        <dbReference type="SAM" id="Phobius"/>
    </source>
</evidence>
<evidence type="ECO:0000313" key="2">
    <source>
        <dbReference type="EMBL" id="MBE0131370.1"/>
    </source>
</evidence>
<keyword evidence="1" id="KW-0812">Transmembrane</keyword>
<proteinExistence type="predicted"/>
<evidence type="ECO:0000313" key="3">
    <source>
        <dbReference type="EMBL" id="SBA34282.1"/>
    </source>
</evidence>
<keyword evidence="1" id="KW-0472">Membrane</keyword>
<feature type="transmembrane region" description="Helical" evidence="1">
    <location>
        <begin position="6"/>
        <end position="27"/>
    </location>
</feature>
<organism evidence="2 5">
    <name type="scientific">Citrobacter amalonaticus</name>
    <dbReference type="NCBI Taxonomy" id="35703"/>
    <lineage>
        <taxon>Bacteria</taxon>
        <taxon>Pseudomonadati</taxon>
        <taxon>Pseudomonadota</taxon>
        <taxon>Gammaproteobacteria</taxon>
        <taxon>Enterobacterales</taxon>
        <taxon>Enterobacteriaceae</taxon>
        <taxon>Citrobacter</taxon>
    </lineage>
</organism>
<protein>
    <submittedName>
        <fullName evidence="2">Uncharacterized protein</fullName>
    </submittedName>
</protein>
<reference evidence="2" key="2">
    <citation type="submission" date="2019-07" db="EMBL/GenBank/DDBJ databases">
        <title>KPC-2 carbapenem resistent Enterobacterales isolates from Germany.</title>
        <authorList>
            <person name="Yao Y."/>
            <person name="Falgenhauer L."/>
            <person name="Imirzalioglu C."/>
            <person name="Chakraborty T."/>
        </authorList>
    </citation>
    <scope>NUCLEOTIDE SEQUENCE</scope>
    <source>
        <strain evidence="2">CA13304</strain>
    </source>
</reference>
<reference evidence="3 4" key="1">
    <citation type="submission" date="2016-04" db="EMBL/GenBank/DDBJ databases">
        <authorList>
            <person name="Regsiter A."/>
            <person name="William W."/>
        </authorList>
    </citation>
    <scope>NUCLEOTIDE SEQUENCE [LARGE SCALE GENOMIC DNA]</scope>
    <source>
        <strain evidence="3 4">92</strain>
    </source>
</reference>
<accession>A0A8B3ZYL8</accession>
<dbReference type="Proteomes" id="UP000245995">
    <property type="component" value="Chromosome CITRO92"/>
</dbReference>
<dbReference type="AlphaFoldDB" id="A0A8B3ZYL8"/>
<keyword evidence="1" id="KW-1133">Transmembrane helix</keyword>